<dbReference type="PANTHER" id="PTHR43791">
    <property type="entry name" value="PERMEASE-RELATED"/>
    <property type="match status" value="1"/>
</dbReference>
<dbReference type="RefSeq" id="XP_030988991.1">
    <property type="nucleotide sequence ID" value="XM_031133433.1"/>
</dbReference>
<evidence type="ECO:0000256" key="3">
    <source>
        <dbReference type="ARBA" id="ARBA00022692"/>
    </source>
</evidence>
<evidence type="ECO:0000256" key="7">
    <source>
        <dbReference type="SAM" id="Phobius"/>
    </source>
</evidence>
<feature type="transmembrane region" description="Helical" evidence="7">
    <location>
        <begin position="366"/>
        <end position="387"/>
    </location>
</feature>
<organism evidence="9 10">
    <name type="scientific">Thyridium curvatum</name>
    <dbReference type="NCBI Taxonomy" id="1093900"/>
    <lineage>
        <taxon>Eukaryota</taxon>
        <taxon>Fungi</taxon>
        <taxon>Dikarya</taxon>
        <taxon>Ascomycota</taxon>
        <taxon>Pezizomycotina</taxon>
        <taxon>Sordariomycetes</taxon>
        <taxon>Sordariomycetidae</taxon>
        <taxon>Thyridiales</taxon>
        <taxon>Thyridiaceae</taxon>
        <taxon>Thyridium</taxon>
    </lineage>
</organism>
<dbReference type="FunFam" id="1.20.1250.20:FF:000068">
    <property type="entry name" value="MFS general substrate transporter"/>
    <property type="match status" value="1"/>
</dbReference>
<protein>
    <recommendedName>
        <fullName evidence="8">Major facilitator superfamily (MFS) profile domain-containing protein</fullName>
    </recommendedName>
</protein>
<dbReference type="SUPFAM" id="SSF103473">
    <property type="entry name" value="MFS general substrate transporter"/>
    <property type="match status" value="1"/>
</dbReference>
<evidence type="ECO:0000256" key="4">
    <source>
        <dbReference type="ARBA" id="ARBA00022989"/>
    </source>
</evidence>
<dbReference type="InterPro" id="IPR011701">
    <property type="entry name" value="MFS"/>
</dbReference>
<feature type="transmembrane region" description="Helical" evidence="7">
    <location>
        <begin position="431"/>
        <end position="452"/>
    </location>
</feature>
<comment type="subcellular location">
    <subcellularLocation>
        <location evidence="1">Membrane</location>
        <topology evidence="1">Multi-pass membrane protein</topology>
    </subcellularLocation>
</comment>
<evidence type="ECO:0000313" key="10">
    <source>
        <dbReference type="Proteomes" id="UP000319257"/>
    </source>
</evidence>
<feature type="transmembrane region" description="Helical" evidence="7">
    <location>
        <begin position="337"/>
        <end position="360"/>
    </location>
</feature>
<dbReference type="EMBL" id="SKBQ01000091">
    <property type="protein sequence ID" value="TPX07280.1"/>
    <property type="molecule type" value="Genomic_DNA"/>
</dbReference>
<keyword evidence="4 7" id="KW-1133">Transmembrane helix</keyword>
<keyword evidence="5 7" id="KW-0472">Membrane</keyword>
<name>A0A507AST6_9PEZI</name>
<feature type="compositionally biased region" description="Basic and acidic residues" evidence="6">
    <location>
        <begin position="7"/>
        <end position="21"/>
    </location>
</feature>
<dbReference type="PANTHER" id="PTHR43791:SF52">
    <property type="entry name" value="TRANSPORTER, PUTATIVE (AFU_ORTHOLOGUE AFUA_1G11820)-RELATED"/>
    <property type="match status" value="1"/>
</dbReference>
<feature type="region of interest" description="Disordered" evidence="6">
    <location>
        <begin position="1"/>
        <end position="21"/>
    </location>
</feature>
<evidence type="ECO:0000256" key="5">
    <source>
        <dbReference type="ARBA" id="ARBA00023136"/>
    </source>
</evidence>
<keyword evidence="3 7" id="KW-0812">Transmembrane</keyword>
<dbReference type="InterPro" id="IPR020846">
    <property type="entry name" value="MFS_dom"/>
</dbReference>
<dbReference type="Proteomes" id="UP000319257">
    <property type="component" value="Unassembled WGS sequence"/>
</dbReference>
<feature type="region of interest" description="Disordered" evidence="6">
    <location>
        <begin position="463"/>
        <end position="487"/>
    </location>
</feature>
<feature type="transmembrane region" description="Helical" evidence="7">
    <location>
        <begin position="203"/>
        <end position="225"/>
    </location>
</feature>
<dbReference type="GeneID" id="41978224"/>
<accession>A0A507AST6</accession>
<dbReference type="InParanoid" id="A0A507AST6"/>
<feature type="transmembrane region" description="Helical" evidence="7">
    <location>
        <begin position="172"/>
        <end position="191"/>
    </location>
</feature>
<dbReference type="OrthoDB" id="2962993at2759"/>
<reference evidence="9 10" key="1">
    <citation type="submission" date="2019-06" db="EMBL/GenBank/DDBJ databases">
        <title>Draft genome sequence of the filamentous fungus Phialemoniopsis curvata isolated from diesel fuel.</title>
        <authorList>
            <person name="Varaljay V.A."/>
            <person name="Lyon W.J."/>
            <person name="Crouch A.L."/>
            <person name="Drake C.E."/>
            <person name="Hollomon J.M."/>
            <person name="Nadeau L.J."/>
            <person name="Nunn H.S."/>
            <person name="Stevenson B.S."/>
            <person name="Bojanowski C.L."/>
            <person name="Crookes-Goodson W.J."/>
        </authorList>
    </citation>
    <scope>NUCLEOTIDE SEQUENCE [LARGE SCALE GENOMIC DNA]</scope>
    <source>
        <strain evidence="9 10">D216</strain>
    </source>
</reference>
<dbReference type="Gene3D" id="1.20.1250.20">
    <property type="entry name" value="MFS general substrate transporter like domains"/>
    <property type="match status" value="2"/>
</dbReference>
<keyword evidence="10" id="KW-1185">Reference proteome</keyword>
<feature type="transmembrane region" description="Helical" evidence="7">
    <location>
        <begin position="399"/>
        <end position="419"/>
    </location>
</feature>
<sequence length="487" mass="54193">MAQDCPSKVDTELHEHTTKGEMEPVTTVDPVAEKKLLRKCDLALIPPLMTIYFLSFMDRTNIGNARIQGMTADLHMQGSDYNIALFVFFIPYIIFEVPSNIIIKRISPSLWLSSITVLWGISTIGMGLVNNNAGLIGCRLLLGLFEAGIVPGAIYLISMYYQRYEVQWRMSIFFCASILAGAFSGLLAFAIGHMHGVGGYSSWRWIFILEGLVTVVVGVISKWWIPDWPETAKFLTEEERGRLVARLAADVGSARMDHLDKRAMKRIAKDWKIYVGTIAYMGILNNGYAGSFFIPSILNQMGFKSAEAQLRTIPIYVVATVLCLGAAYLADRTRHRYTYTVVGVAVATTGYIMLLCQSSIPLGARYFALFLIVGGGYMSQPVVLGWLANVVSGHYKRSVASAFQVGFGNVGGFVSSNVFLDREAPYYTTGYSVSLGMMAVCAIFCTILYFGVIRENKKRDRGERDYRLQKPDADNLGDDHPEWRFAT</sequence>
<proteinExistence type="predicted"/>
<dbReference type="FunFam" id="1.20.1250.20:FF:000034">
    <property type="entry name" value="MFS general substrate transporter"/>
    <property type="match status" value="1"/>
</dbReference>
<dbReference type="InterPro" id="IPR036259">
    <property type="entry name" value="MFS_trans_sf"/>
</dbReference>
<feature type="transmembrane region" description="Helical" evidence="7">
    <location>
        <begin position="313"/>
        <end position="330"/>
    </location>
</feature>
<keyword evidence="2" id="KW-0813">Transport</keyword>
<evidence type="ECO:0000256" key="6">
    <source>
        <dbReference type="SAM" id="MobiDB-lite"/>
    </source>
</evidence>
<dbReference type="GO" id="GO:0016020">
    <property type="term" value="C:membrane"/>
    <property type="evidence" value="ECO:0007669"/>
    <property type="project" value="UniProtKB-SubCell"/>
</dbReference>
<evidence type="ECO:0000313" key="9">
    <source>
        <dbReference type="EMBL" id="TPX07280.1"/>
    </source>
</evidence>
<dbReference type="Pfam" id="PF07690">
    <property type="entry name" value="MFS_1"/>
    <property type="match status" value="1"/>
</dbReference>
<feature type="transmembrane region" description="Helical" evidence="7">
    <location>
        <begin position="271"/>
        <end position="293"/>
    </location>
</feature>
<comment type="caution">
    <text evidence="9">The sequence shown here is derived from an EMBL/GenBank/DDBJ whole genome shotgun (WGS) entry which is preliminary data.</text>
</comment>
<feature type="transmembrane region" description="Helical" evidence="7">
    <location>
        <begin position="83"/>
        <end position="103"/>
    </location>
</feature>
<gene>
    <name evidence="9" type="ORF">E0L32_010777</name>
</gene>
<feature type="domain" description="Major facilitator superfamily (MFS) profile" evidence="8">
    <location>
        <begin position="44"/>
        <end position="457"/>
    </location>
</feature>
<feature type="transmembrane region" description="Helical" evidence="7">
    <location>
        <begin position="110"/>
        <end position="129"/>
    </location>
</feature>
<evidence type="ECO:0000256" key="2">
    <source>
        <dbReference type="ARBA" id="ARBA00022448"/>
    </source>
</evidence>
<dbReference type="GO" id="GO:0022857">
    <property type="term" value="F:transmembrane transporter activity"/>
    <property type="evidence" value="ECO:0007669"/>
    <property type="project" value="InterPro"/>
</dbReference>
<feature type="transmembrane region" description="Helical" evidence="7">
    <location>
        <begin position="141"/>
        <end position="160"/>
    </location>
</feature>
<evidence type="ECO:0000259" key="8">
    <source>
        <dbReference type="PROSITE" id="PS50850"/>
    </source>
</evidence>
<dbReference type="PROSITE" id="PS50850">
    <property type="entry name" value="MFS"/>
    <property type="match status" value="1"/>
</dbReference>
<evidence type="ECO:0000256" key="1">
    <source>
        <dbReference type="ARBA" id="ARBA00004141"/>
    </source>
</evidence>
<dbReference type="AlphaFoldDB" id="A0A507AST6"/>